<comment type="caution">
    <text evidence="1">The sequence shown here is derived from an EMBL/GenBank/DDBJ whole genome shotgun (WGS) entry which is preliminary data.</text>
</comment>
<dbReference type="RefSeq" id="WP_154565307.1">
    <property type="nucleotide sequence ID" value="NZ_JAMXWG010000010.1"/>
</dbReference>
<organism evidence="1 2">
    <name type="scientific">Paraburkholderia madseniana</name>
    <dbReference type="NCBI Taxonomy" id="2599607"/>
    <lineage>
        <taxon>Bacteria</taxon>
        <taxon>Pseudomonadati</taxon>
        <taxon>Pseudomonadota</taxon>
        <taxon>Betaproteobacteria</taxon>
        <taxon>Burkholderiales</taxon>
        <taxon>Burkholderiaceae</taxon>
        <taxon>Paraburkholderia</taxon>
    </lineage>
</organism>
<evidence type="ECO:0000313" key="1">
    <source>
        <dbReference type="EMBL" id="KAE8756172.1"/>
    </source>
</evidence>
<evidence type="ECO:0000313" key="2">
    <source>
        <dbReference type="Proteomes" id="UP000463700"/>
    </source>
</evidence>
<name>A0A6N6W6C1_9BURK</name>
<dbReference type="OrthoDB" id="9104546at2"/>
<dbReference type="AlphaFoldDB" id="A0A6N6W6C1"/>
<dbReference type="EMBL" id="VOSW01000069">
    <property type="protein sequence ID" value="KAE8756172.1"/>
    <property type="molecule type" value="Genomic_DNA"/>
</dbReference>
<accession>A0A6N6W6C1</accession>
<reference evidence="1 2" key="1">
    <citation type="journal article" date="2020" name="Int. J. Syst. Evol. Microbiol.">
        <title>Paraburkholderia madseniana sp. nov., a phenolic acid-degrading bacterium isolated from acidic forest soil.</title>
        <authorList>
            <person name="Wilhelm R.C."/>
            <person name="Murphy S.J.L."/>
            <person name="Feriancek N.M."/>
            <person name="Karasz D.C."/>
            <person name="DeRito C.M."/>
            <person name="Newman J.D."/>
            <person name="Buckley D.H."/>
        </authorList>
    </citation>
    <scope>NUCLEOTIDE SEQUENCE [LARGE SCALE GENOMIC DNA]</scope>
    <source>
        <strain evidence="1 2">RP11</strain>
    </source>
</reference>
<gene>
    <name evidence="1" type="ORF">FSO04_30400</name>
</gene>
<protein>
    <submittedName>
        <fullName evidence="1">Uncharacterized protein</fullName>
    </submittedName>
</protein>
<sequence>MHTCPLLRASMEARKSATHHIPQPRGTTNTRYWTAISAGLAGLIGWRALRDMLNAIPDSNDDFGLF</sequence>
<dbReference type="Proteomes" id="UP000463700">
    <property type="component" value="Unassembled WGS sequence"/>
</dbReference>
<proteinExistence type="predicted"/>